<dbReference type="EMBL" id="PGCI01000108">
    <property type="protein sequence ID" value="PLW39956.1"/>
    <property type="molecule type" value="Genomic_DNA"/>
</dbReference>
<organism evidence="1 2">
    <name type="scientific">Puccinia coronata f. sp. avenae</name>
    <dbReference type="NCBI Taxonomy" id="200324"/>
    <lineage>
        <taxon>Eukaryota</taxon>
        <taxon>Fungi</taxon>
        <taxon>Dikarya</taxon>
        <taxon>Basidiomycota</taxon>
        <taxon>Pucciniomycotina</taxon>
        <taxon>Pucciniomycetes</taxon>
        <taxon>Pucciniales</taxon>
        <taxon>Pucciniaceae</taxon>
        <taxon>Puccinia</taxon>
    </lineage>
</organism>
<proteinExistence type="predicted"/>
<sequence length="269" mass="30301">MKREANDSKESAADKVIKTMSEMKGATADQESAFISPNTARPRDSILEKKNHHVSSNHSRFNRLIETLAELGATADPGSVFIYDDKLVCQPDLGHHFFLNQESVGRNRAEACCELLDELSPSKSPTSWFDDTLESYIEDCDDLDGFWKWNAYMCVRRPESADELVSGFCWNFYVPMFLVQTCGLVATIRLQIRELSVIPTTHSDSLVNLRLDCPFPSLSAFAKSFEMDTLERHEHAHIPAVVIVIQFLELFKSKVSIEETSIQSSRSAG</sequence>
<dbReference type="AlphaFoldDB" id="A0A2N5UQN8"/>
<evidence type="ECO:0000313" key="2">
    <source>
        <dbReference type="Proteomes" id="UP000235392"/>
    </source>
</evidence>
<evidence type="ECO:0000313" key="1">
    <source>
        <dbReference type="EMBL" id="PLW39956.1"/>
    </source>
</evidence>
<dbReference type="GO" id="GO:0008641">
    <property type="term" value="F:ubiquitin-like modifier activating enzyme activity"/>
    <property type="evidence" value="ECO:0007669"/>
    <property type="project" value="InterPro"/>
</dbReference>
<dbReference type="Proteomes" id="UP000235392">
    <property type="component" value="Unassembled WGS sequence"/>
</dbReference>
<name>A0A2N5UQN8_9BASI</name>
<comment type="caution">
    <text evidence="1">The sequence shown here is derived from an EMBL/GenBank/DDBJ whole genome shotgun (WGS) entry which is preliminary data.</text>
</comment>
<accession>A0A2N5UQN8</accession>
<dbReference type="Gene3D" id="3.40.50.720">
    <property type="entry name" value="NAD(P)-binding Rossmann-like Domain"/>
    <property type="match status" value="1"/>
</dbReference>
<reference evidence="1 2" key="1">
    <citation type="submission" date="2017-11" db="EMBL/GenBank/DDBJ databases">
        <title>De novo assembly and phasing of dikaryotic genomes from two isolates of Puccinia coronata f. sp. avenae, the causal agent of oat crown rust.</title>
        <authorList>
            <person name="Miller M.E."/>
            <person name="Zhang Y."/>
            <person name="Omidvar V."/>
            <person name="Sperschneider J."/>
            <person name="Schwessinger B."/>
            <person name="Raley C."/>
            <person name="Palmer J.M."/>
            <person name="Garnica D."/>
            <person name="Upadhyaya N."/>
            <person name="Rathjen J."/>
            <person name="Taylor J.M."/>
            <person name="Park R.F."/>
            <person name="Dodds P.N."/>
            <person name="Hirsch C.D."/>
            <person name="Kianian S.F."/>
            <person name="Figueroa M."/>
        </authorList>
    </citation>
    <scope>NUCLEOTIDE SEQUENCE [LARGE SCALE GENOMIC DNA]</scope>
    <source>
        <strain evidence="1">12SD80</strain>
    </source>
</reference>
<gene>
    <name evidence="1" type="ORF">PCASD_06811</name>
</gene>
<protein>
    <submittedName>
        <fullName evidence="1">Uncharacterized protein</fullName>
    </submittedName>
</protein>
<dbReference type="SUPFAM" id="SSF69572">
    <property type="entry name" value="Activating enzymes of the ubiquitin-like proteins"/>
    <property type="match status" value="1"/>
</dbReference>
<dbReference type="InterPro" id="IPR035985">
    <property type="entry name" value="Ubiquitin-activating_enz"/>
</dbReference>